<dbReference type="Pfam" id="PF00032">
    <property type="entry name" value="Cytochrom_B_C"/>
    <property type="match status" value="1"/>
</dbReference>
<name>A0A5H2XW52_9CRUS</name>
<dbReference type="PROSITE" id="PS51002">
    <property type="entry name" value="CYTB_NTER"/>
    <property type="match status" value="1"/>
</dbReference>
<dbReference type="GO" id="GO:0006122">
    <property type="term" value="P:mitochondrial electron transport, ubiquinol to cytochrome c"/>
    <property type="evidence" value="ECO:0007669"/>
    <property type="project" value="TreeGrafter"/>
</dbReference>
<evidence type="ECO:0000256" key="14">
    <source>
        <dbReference type="ARBA" id="ARBA00023075"/>
    </source>
</evidence>
<dbReference type="AlphaFoldDB" id="A0A5H2XW52"/>
<dbReference type="EMBL" id="LC500464">
    <property type="protein sequence ID" value="BBN80012.1"/>
    <property type="molecule type" value="Genomic_DNA"/>
</dbReference>
<evidence type="ECO:0000256" key="6">
    <source>
        <dbReference type="ARBA" id="ARBA00022617"/>
    </source>
</evidence>
<evidence type="ECO:0000256" key="17">
    <source>
        <dbReference type="PIRSR" id="PIRSR038885-1"/>
    </source>
</evidence>
<dbReference type="GO" id="GO:0046872">
    <property type="term" value="F:metal ion binding"/>
    <property type="evidence" value="ECO:0007669"/>
    <property type="project" value="UniProtKB-UniRule"/>
</dbReference>
<reference evidence="22" key="1">
    <citation type="submission" date="2019-09" db="EMBL/GenBank/DDBJ databases">
        <title>The complete mitochondrial genome of three amphipod species of Grandidierella (Crustacea: Amphipoda) and implications of nuclear mitochondrial DNA.</title>
        <authorList>
            <person name="Hiki K."/>
            <person name="Ariyama H."/>
            <person name="Nakajima N."/>
            <person name="Watanabe H."/>
            <person name="Yamamoto H."/>
        </authorList>
    </citation>
    <scope>NUCLEOTIDE SEQUENCE</scope>
    <source>
        <strain evidence="22">Gfasmt</strain>
    </source>
</reference>
<keyword evidence="12 19" id="KW-1133">Transmembrane helix</keyword>
<dbReference type="InterPro" id="IPR030689">
    <property type="entry name" value="Cytochrome_b"/>
</dbReference>
<keyword evidence="6 18" id="KW-0349">Heme</keyword>
<feature type="transmembrane region" description="Helical" evidence="19">
    <location>
        <begin position="141"/>
        <end position="159"/>
    </location>
</feature>
<evidence type="ECO:0000259" key="20">
    <source>
        <dbReference type="PROSITE" id="PS51002"/>
    </source>
</evidence>
<evidence type="ECO:0000256" key="4">
    <source>
        <dbReference type="ARBA" id="ARBA00013531"/>
    </source>
</evidence>
<dbReference type="PANTHER" id="PTHR19271:SF16">
    <property type="entry name" value="CYTOCHROME B"/>
    <property type="match status" value="1"/>
</dbReference>
<keyword evidence="11 19" id="KW-0249">Electron transport</keyword>
<comment type="cofactor">
    <cofactor evidence="18">
        <name>heme</name>
        <dbReference type="ChEBI" id="CHEBI:30413"/>
    </cofactor>
    <text evidence="18">Binds 2 heme groups non-covalently.</text>
</comment>
<feature type="binding site" description="axial binding residue" evidence="18">
    <location>
        <position position="197"/>
    </location>
    <ligand>
        <name>heme b</name>
        <dbReference type="ChEBI" id="CHEBI:60344"/>
        <label>b566</label>
    </ligand>
    <ligandPart>
        <name>Fe</name>
        <dbReference type="ChEBI" id="CHEBI:18248"/>
    </ligandPart>
</feature>
<dbReference type="InterPro" id="IPR005798">
    <property type="entry name" value="Cyt_b/b6_C"/>
</dbReference>
<feature type="domain" description="Cytochrome b/b6 N-terminal region profile" evidence="20">
    <location>
        <begin position="1"/>
        <end position="210"/>
    </location>
</feature>
<keyword evidence="8 19" id="KW-0812">Transmembrane</keyword>
<evidence type="ECO:0000256" key="15">
    <source>
        <dbReference type="ARBA" id="ARBA00023128"/>
    </source>
</evidence>
<evidence type="ECO:0000256" key="3">
    <source>
        <dbReference type="ARBA" id="ARBA00011649"/>
    </source>
</evidence>
<feature type="transmembrane region" description="Helical" evidence="19">
    <location>
        <begin position="325"/>
        <end position="342"/>
    </location>
</feature>
<evidence type="ECO:0000313" key="22">
    <source>
        <dbReference type="EMBL" id="BBN80012.1"/>
    </source>
</evidence>
<evidence type="ECO:0000256" key="7">
    <source>
        <dbReference type="ARBA" id="ARBA00022660"/>
    </source>
</evidence>
<feature type="binding site" description="axial binding residue" evidence="18">
    <location>
        <position position="98"/>
    </location>
    <ligand>
        <name>heme b</name>
        <dbReference type="ChEBI" id="CHEBI:60344"/>
        <label>b566</label>
    </ligand>
    <ligandPart>
        <name>Fe</name>
        <dbReference type="ChEBI" id="CHEBI:18248"/>
    </ligandPart>
</feature>
<dbReference type="GO" id="GO:0005743">
    <property type="term" value="C:mitochondrial inner membrane"/>
    <property type="evidence" value="ECO:0007669"/>
    <property type="project" value="UniProtKB-SubCell"/>
</dbReference>
<feature type="transmembrane region" description="Helical" evidence="19">
    <location>
        <begin position="79"/>
        <end position="99"/>
    </location>
</feature>
<evidence type="ECO:0000256" key="5">
    <source>
        <dbReference type="ARBA" id="ARBA00022448"/>
    </source>
</evidence>
<feature type="domain" description="Cytochrome b/b6 C-terminal region profile" evidence="21">
    <location>
        <begin position="211"/>
        <end position="379"/>
    </location>
</feature>
<dbReference type="CDD" id="cd00284">
    <property type="entry name" value="Cytochrome_b_N"/>
    <property type="match status" value="1"/>
</dbReference>
<feature type="binding site" evidence="17">
    <location>
        <position position="202"/>
    </location>
    <ligand>
        <name>a ubiquinone</name>
        <dbReference type="ChEBI" id="CHEBI:16389"/>
    </ligand>
</feature>
<keyword evidence="16 19" id="KW-0472">Membrane</keyword>
<organism evidence="22">
    <name type="scientific">Grandidierella fasciata</name>
    <dbReference type="NCBI Taxonomy" id="2614734"/>
    <lineage>
        <taxon>Eukaryota</taxon>
        <taxon>Metazoa</taxon>
        <taxon>Ecdysozoa</taxon>
        <taxon>Arthropoda</taxon>
        <taxon>Crustacea</taxon>
        <taxon>Multicrustacea</taxon>
        <taxon>Malacostraca</taxon>
        <taxon>Eumalacostraca</taxon>
        <taxon>Peracarida</taxon>
        <taxon>Amphipoda</taxon>
        <taxon>Senticaudata</taxon>
        <taxon>Corophiida</taxon>
        <taxon>Corophiidira</taxon>
        <taxon>Corophioidea</taxon>
        <taxon>Corophiidae</taxon>
        <taxon>Grandidierella</taxon>
    </lineage>
</organism>
<feature type="transmembrane region" description="Helical" evidence="19">
    <location>
        <begin position="348"/>
        <end position="375"/>
    </location>
</feature>
<dbReference type="PANTHER" id="PTHR19271">
    <property type="entry name" value="CYTOCHROME B"/>
    <property type="match status" value="1"/>
</dbReference>
<evidence type="ECO:0000256" key="16">
    <source>
        <dbReference type="ARBA" id="ARBA00023136"/>
    </source>
</evidence>
<dbReference type="InterPro" id="IPR036150">
    <property type="entry name" value="Cyt_b/b6_C_sf"/>
</dbReference>
<dbReference type="InterPro" id="IPR048259">
    <property type="entry name" value="Cytochrome_b_N_euk/bac"/>
</dbReference>
<dbReference type="InterPro" id="IPR027387">
    <property type="entry name" value="Cytb/b6-like_sf"/>
</dbReference>
<protein>
    <recommendedName>
        <fullName evidence="4 19">Cytochrome b</fullName>
    </recommendedName>
</protein>
<feature type="transmembrane region" description="Helical" evidence="19">
    <location>
        <begin position="37"/>
        <end position="58"/>
    </location>
</feature>
<evidence type="ECO:0000256" key="19">
    <source>
        <dbReference type="RuleBase" id="RU362117"/>
    </source>
</evidence>
<feature type="transmembrane region" description="Helical" evidence="19">
    <location>
        <begin position="285"/>
        <end position="305"/>
    </location>
</feature>
<keyword evidence="9 18" id="KW-0479">Metal-binding</keyword>
<evidence type="ECO:0000256" key="10">
    <source>
        <dbReference type="ARBA" id="ARBA00022792"/>
    </source>
</evidence>
<evidence type="ECO:0000256" key="13">
    <source>
        <dbReference type="ARBA" id="ARBA00023004"/>
    </source>
</evidence>
<comment type="subcellular location">
    <subcellularLocation>
        <location evidence="2">Mitochondrion inner membrane</location>
        <topology evidence="2">Multi-pass membrane protein</topology>
    </subcellularLocation>
</comment>
<evidence type="ECO:0000256" key="2">
    <source>
        <dbReference type="ARBA" id="ARBA00004448"/>
    </source>
</evidence>
<keyword evidence="13 18" id="KW-0408">Iron</keyword>
<feature type="transmembrane region" description="Helical" evidence="19">
    <location>
        <begin position="230"/>
        <end position="249"/>
    </location>
</feature>
<accession>A0A5H2XW52</accession>
<dbReference type="Gene3D" id="1.20.810.10">
    <property type="entry name" value="Cytochrome Bc1 Complex, Chain C"/>
    <property type="match status" value="1"/>
</dbReference>
<dbReference type="InterPro" id="IPR005797">
    <property type="entry name" value="Cyt_b/b6_N"/>
</dbReference>
<dbReference type="CDD" id="cd00290">
    <property type="entry name" value="cytochrome_b_C"/>
    <property type="match status" value="1"/>
</dbReference>
<comment type="similarity">
    <text evidence="19">Belongs to the cytochrome b family.</text>
</comment>
<dbReference type="Pfam" id="PF00033">
    <property type="entry name" value="Cytochrome_B"/>
    <property type="match status" value="1"/>
</dbReference>
<dbReference type="GO" id="GO:0008121">
    <property type="term" value="F:quinol-cytochrome-c reductase activity"/>
    <property type="evidence" value="ECO:0007669"/>
    <property type="project" value="InterPro"/>
</dbReference>
<geneLocation type="mitochondrion" evidence="22"/>
<comment type="function">
    <text evidence="1 19">Component of the ubiquinol-cytochrome c reductase complex (complex III or cytochrome b-c1 complex) that is part of the mitochondrial respiratory chain. The b-c1 complex mediates electron transfer from ubiquinol to cytochrome c. Contributes to the generation of a proton gradient across the mitochondrial membrane that is then used for ATP synthesis.</text>
</comment>
<comment type="subunit">
    <text evidence="3">The main subunits of complex b-c1 are: cytochrome b, cytochrome c1 and the Rieske protein.</text>
</comment>
<keyword evidence="7 19" id="KW-0679">Respiratory chain</keyword>
<keyword evidence="15 19" id="KW-0496">Mitochondrion</keyword>
<dbReference type="InterPro" id="IPR048260">
    <property type="entry name" value="Cytochrome_b_C_euk/bac"/>
</dbReference>
<evidence type="ECO:0000256" key="9">
    <source>
        <dbReference type="ARBA" id="ARBA00022723"/>
    </source>
</evidence>
<evidence type="ECO:0000256" key="12">
    <source>
        <dbReference type="ARBA" id="ARBA00022989"/>
    </source>
</evidence>
<dbReference type="PROSITE" id="PS51003">
    <property type="entry name" value="CYTB_CTER"/>
    <property type="match status" value="1"/>
</dbReference>
<feature type="binding site" description="axial binding residue" evidence="18">
    <location>
        <position position="183"/>
    </location>
    <ligand>
        <name>heme b</name>
        <dbReference type="ChEBI" id="CHEBI:60344"/>
        <label>b562</label>
    </ligand>
    <ligandPart>
        <name>Fe</name>
        <dbReference type="ChEBI" id="CHEBI:18248"/>
    </ligandPart>
</feature>
<feature type="transmembrane region" description="Helical" evidence="19">
    <location>
        <begin position="179"/>
        <end position="201"/>
    </location>
</feature>
<proteinExistence type="inferred from homology"/>
<gene>
    <name evidence="22" type="primary">cytb</name>
</gene>
<evidence type="ECO:0000259" key="21">
    <source>
        <dbReference type="PROSITE" id="PS51003"/>
    </source>
</evidence>
<keyword evidence="14" id="KW-0830">Ubiquinone</keyword>
<sequence length="379" mass="43128">MLTPLYKKDSIQKTVHHTLISLAAPSNLSLLWNMGSLLSMCLGIQLITGVLLASSYSADMGSSFFMVNLMTENYEKGWLIRYIHANGASLFFLCMYVHIGRGIYYSSFFMTHTWMVGVTIFILTMAAAFMGYVLPINQMSFWGASVITNLFSEVPYIGADLVKFIWGGPSVDNPTIVRFFTFHFMVPFIIAALVIIHIVYLHTTGSSNNLGVASKYSKLIFHPFFSMKDLFGVFFVLFLFMFLCFHHPLALGDDENFVMADPTTTPRHIQPEWYFLFAYAILRSIPNKLGGVIALALSVMILYTLPFTSKLFKMKSLNILPFSKINFWMFVSVVVLLSWIGMCPVEPPYIITGQILTIMYFMYFIVAPLMSHLIYKKYI</sequence>
<keyword evidence="10" id="KW-0999">Mitochondrion inner membrane</keyword>
<evidence type="ECO:0000256" key="1">
    <source>
        <dbReference type="ARBA" id="ARBA00002566"/>
    </source>
</evidence>
<evidence type="ECO:0000256" key="11">
    <source>
        <dbReference type="ARBA" id="ARBA00022982"/>
    </source>
</evidence>
<evidence type="ECO:0000256" key="18">
    <source>
        <dbReference type="PIRSR" id="PIRSR038885-2"/>
    </source>
</evidence>
<dbReference type="InterPro" id="IPR016174">
    <property type="entry name" value="Di-haem_cyt_TM"/>
</dbReference>
<keyword evidence="5 19" id="KW-0813">Transport</keyword>
<dbReference type="PIRSF" id="PIRSF038885">
    <property type="entry name" value="COB"/>
    <property type="match status" value="1"/>
</dbReference>
<dbReference type="GO" id="GO:0045275">
    <property type="term" value="C:respiratory chain complex III"/>
    <property type="evidence" value="ECO:0007669"/>
    <property type="project" value="InterPro"/>
</dbReference>
<feature type="binding site" description="axial binding residue" evidence="18">
    <location>
        <position position="84"/>
    </location>
    <ligand>
        <name>heme b</name>
        <dbReference type="ChEBI" id="CHEBI:60344"/>
        <label>b562</label>
    </ligand>
    <ligandPart>
        <name>Fe</name>
        <dbReference type="ChEBI" id="CHEBI:18248"/>
    </ligandPart>
</feature>
<feature type="transmembrane region" description="Helical" evidence="19">
    <location>
        <begin position="111"/>
        <end position="134"/>
    </location>
</feature>
<dbReference type="GO" id="GO:0016491">
    <property type="term" value="F:oxidoreductase activity"/>
    <property type="evidence" value="ECO:0007669"/>
    <property type="project" value="UniProtKB-UniRule"/>
</dbReference>
<comment type="cofactor">
    <cofactor evidence="19">
        <name>heme b</name>
        <dbReference type="ChEBI" id="CHEBI:60344"/>
    </cofactor>
    <text evidence="19">Binds 2 heme groups non-covalently.</text>
</comment>
<dbReference type="SUPFAM" id="SSF81648">
    <property type="entry name" value="a domain/subunit of cytochrome bc1 complex (Ubiquinol-cytochrome c reductase)"/>
    <property type="match status" value="1"/>
</dbReference>
<dbReference type="SUPFAM" id="SSF81342">
    <property type="entry name" value="Transmembrane di-heme cytochromes"/>
    <property type="match status" value="1"/>
</dbReference>
<evidence type="ECO:0000256" key="8">
    <source>
        <dbReference type="ARBA" id="ARBA00022692"/>
    </source>
</evidence>